<protein>
    <submittedName>
        <fullName evidence="1">Uncharacterized protein</fullName>
    </submittedName>
</protein>
<reference evidence="1 2" key="1">
    <citation type="journal article" date="2023" name="Arcadia Sci">
        <title>De novo assembly of a long-read Amblyomma americanum tick genome.</title>
        <authorList>
            <person name="Chou S."/>
            <person name="Poskanzer K.E."/>
            <person name="Rollins M."/>
            <person name="Thuy-Boun P.S."/>
        </authorList>
    </citation>
    <scope>NUCLEOTIDE SEQUENCE [LARGE SCALE GENOMIC DNA]</scope>
    <source>
        <strain evidence="1">F_SG_1</strain>
        <tissue evidence="1">Salivary glands</tissue>
    </source>
</reference>
<dbReference type="Proteomes" id="UP001321473">
    <property type="component" value="Unassembled WGS sequence"/>
</dbReference>
<proteinExistence type="predicted"/>
<evidence type="ECO:0000313" key="2">
    <source>
        <dbReference type="Proteomes" id="UP001321473"/>
    </source>
</evidence>
<organism evidence="1 2">
    <name type="scientific">Amblyomma americanum</name>
    <name type="common">Lone star tick</name>
    <dbReference type="NCBI Taxonomy" id="6943"/>
    <lineage>
        <taxon>Eukaryota</taxon>
        <taxon>Metazoa</taxon>
        <taxon>Ecdysozoa</taxon>
        <taxon>Arthropoda</taxon>
        <taxon>Chelicerata</taxon>
        <taxon>Arachnida</taxon>
        <taxon>Acari</taxon>
        <taxon>Parasitiformes</taxon>
        <taxon>Ixodida</taxon>
        <taxon>Ixodoidea</taxon>
        <taxon>Ixodidae</taxon>
        <taxon>Amblyomminae</taxon>
        <taxon>Amblyomma</taxon>
    </lineage>
</organism>
<evidence type="ECO:0000313" key="1">
    <source>
        <dbReference type="EMBL" id="KAK8759490.1"/>
    </source>
</evidence>
<sequence>MGTDSYFRIQYDTENIALLTSQLLHNNSVLPKTARALFLDDTVALAVRRMVSIDALVGFLTYLCQYAASYTCTSCLKAAAKL</sequence>
<dbReference type="AlphaFoldDB" id="A0AAQ4DAK0"/>
<name>A0AAQ4DAK0_AMBAM</name>
<accession>A0AAQ4DAK0</accession>
<gene>
    <name evidence="1" type="ORF">V5799_002879</name>
</gene>
<keyword evidence="2" id="KW-1185">Reference proteome</keyword>
<dbReference type="EMBL" id="JARKHS020032996">
    <property type="protein sequence ID" value="KAK8759490.1"/>
    <property type="molecule type" value="Genomic_DNA"/>
</dbReference>
<comment type="caution">
    <text evidence="1">The sequence shown here is derived from an EMBL/GenBank/DDBJ whole genome shotgun (WGS) entry which is preliminary data.</text>
</comment>
<dbReference type="Gene3D" id="1.10.3480.20">
    <property type="match status" value="1"/>
</dbReference>